<evidence type="ECO:0000256" key="1">
    <source>
        <dbReference type="SAM" id="Phobius"/>
    </source>
</evidence>
<gene>
    <name evidence="3" type="ORF">C7B43_15935</name>
</gene>
<feature type="transmembrane region" description="Helical" evidence="1">
    <location>
        <begin position="39"/>
        <end position="58"/>
    </location>
</feature>
<evidence type="ECO:0000313" key="4">
    <source>
        <dbReference type="Proteomes" id="UP000242699"/>
    </source>
</evidence>
<keyword evidence="1" id="KW-0472">Membrane</keyword>
<dbReference type="Proteomes" id="UP000242699">
    <property type="component" value="Unassembled WGS sequence"/>
</dbReference>
<sequence length="265" mass="29554">MMRSQRTTRTHHSVVLDPQVYLPWVYVGLLGLSEVVSDLWHPLLGIWLHVILAAAIWWQGTKEEDLDRRHFYWILAVLAIVRIISFAISDQSFPGVWYYVLAETPLLVAALTARSAFGLSWASVGVRMPKWPALAAVVIVTGAGLGYAESRIIHPAALISSLTWANIIIPSILLTIFTGLSEELLFRGLLQHYAVKIMGNRMGIVFVALGWSLLHIGWHSAWDVLFVFAVGLAWGWVREKTTSIIPTTIAHGLANVVLFLIVPFQ</sequence>
<evidence type="ECO:0000313" key="3">
    <source>
        <dbReference type="EMBL" id="PSR25884.1"/>
    </source>
</evidence>
<dbReference type="GO" id="GO:0080120">
    <property type="term" value="P:CAAX-box protein maturation"/>
    <property type="evidence" value="ECO:0007669"/>
    <property type="project" value="UniProtKB-ARBA"/>
</dbReference>
<feature type="transmembrane region" description="Helical" evidence="1">
    <location>
        <begin position="70"/>
        <end position="89"/>
    </location>
</feature>
<keyword evidence="1" id="KW-1133">Transmembrane helix</keyword>
<feature type="transmembrane region" description="Helical" evidence="1">
    <location>
        <begin position="131"/>
        <end position="148"/>
    </location>
</feature>
<dbReference type="InterPro" id="IPR003675">
    <property type="entry name" value="Rce1/LyrA-like_dom"/>
</dbReference>
<proteinExistence type="predicted"/>
<feature type="transmembrane region" description="Helical" evidence="1">
    <location>
        <begin position="244"/>
        <end position="264"/>
    </location>
</feature>
<comment type="caution">
    <text evidence="3">The sequence shown here is derived from an EMBL/GenBank/DDBJ whole genome shotgun (WGS) entry which is preliminary data.</text>
</comment>
<feature type="transmembrane region" description="Helical" evidence="1">
    <location>
        <begin position="12"/>
        <end position="33"/>
    </location>
</feature>
<name>A0A2T2WUH1_9FIRM</name>
<keyword evidence="1" id="KW-0812">Transmembrane</keyword>
<dbReference type="EMBL" id="PXYT01000048">
    <property type="protein sequence ID" value="PSR25884.1"/>
    <property type="molecule type" value="Genomic_DNA"/>
</dbReference>
<reference evidence="3 4" key="1">
    <citation type="journal article" date="2014" name="BMC Genomics">
        <title>Comparison of environmental and isolate Sulfobacillus genomes reveals diverse carbon, sulfur, nitrogen, and hydrogen metabolisms.</title>
        <authorList>
            <person name="Justice N.B."/>
            <person name="Norman A."/>
            <person name="Brown C.T."/>
            <person name="Singh A."/>
            <person name="Thomas B.C."/>
            <person name="Banfield J.F."/>
        </authorList>
    </citation>
    <scope>NUCLEOTIDE SEQUENCE [LARGE SCALE GENOMIC DNA]</scope>
    <source>
        <strain evidence="3">AMDSBA1</strain>
    </source>
</reference>
<feature type="transmembrane region" description="Helical" evidence="1">
    <location>
        <begin position="193"/>
        <end position="214"/>
    </location>
</feature>
<feature type="transmembrane region" description="Helical" evidence="1">
    <location>
        <begin position="95"/>
        <end position="119"/>
    </location>
</feature>
<dbReference type="GO" id="GO:0004175">
    <property type="term" value="F:endopeptidase activity"/>
    <property type="evidence" value="ECO:0007669"/>
    <property type="project" value="UniProtKB-ARBA"/>
</dbReference>
<organism evidence="3 4">
    <name type="scientific">Sulfobacillus benefaciens</name>
    <dbReference type="NCBI Taxonomy" id="453960"/>
    <lineage>
        <taxon>Bacteria</taxon>
        <taxon>Bacillati</taxon>
        <taxon>Bacillota</taxon>
        <taxon>Clostridia</taxon>
        <taxon>Eubacteriales</taxon>
        <taxon>Clostridiales Family XVII. Incertae Sedis</taxon>
        <taxon>Sulfobacillus</taxon>
    </lineage>
</organism>
<dbReference type="Pfam" id="PF02517">
    <property type="entry name" value="Rce1-like"/>
    <property type="match status" value="1"/>
</dbReference>
<feature type="transmembrane region" description="Helical" evidence="1">
    <location>
        <begin position="154"/>
        <end position="181"/>
    </location>
</feature>
<dbReference type="AlphaFoldDB" id="A0A2T2WUH1"/>
<protein>
    <recommendedName>
        <fullName evidence="2">CAAX prenyl protease 2/Lysostaphin resistance protein A-like domain-containing protein</fullName>
    </recommendedName>
</protein>
<feature type="domain" description="CAAX prenyl protease 2/Lysostaphin resistance protein A-like" evidence="2">
    <location>
        <begin position="166"/>
        <end position="257"/>
    </location>
</feature>
<accession>A0A2T2WUH1</accession>
<evidence type="ECO:0000259" key="2">
    <source>
        <dbReference type="Pfam" id="PF02517"/>
    </source>
</evidence>